<evidence type="ECO:0000256" key="11">
    <source>
        <dbReference type="SAM" id="SignalP"/>
    </source>
</evidence>
<sequence length="312" mass="33809">MKKFTLSALALVAAAVAAPAFAQSSVTLYGRLNTTVENQKVNGGLSKWVVANNSSRLGFKGVEDIGGGLKASFNLEHGFQSDTGTQNLLSDGKPAAFWGREAWVQLAGSFGAVRLGNFTPESYFATADYISMHNHDTGSSSDELYDFSTYRSKNKVGYFTPSMGGLSASLSMSAGEGNSGEKRLIDTAVNYVAGPFHAGFGYAKHGDVNQWALRGLYEMGAFTFGAYYQIAENGYAKKYKNGRLAAMYSMGASEFHLNYGRATDGDQYTLGYNYNLSKRTKVYAYYTDRDTARGTARSGEFSSLAMGVRHNF</sequence>
<keyword evidence="7" id="KW-0406">Ion transport</keyword>
<dbReference type="InterPro" id="IPR001702">
    <property type="entry name" value="Porin_Gram-ve"/>
</dbReference>
<keyword evidence="6 11" id="KW-0732">Signal</keyword>
<feature type="domain" description="Porin" evidence="12">
    <location>
        <begin position="10"/>
        <end position="290"/>
    </location>
</feature>
<feature type="signal peptide" evidence="11">
    <location>
        <begin position="1"/>
        <end position="22"/>
    </location>
</feature>
<evidence type="ECO:0000313" key="14">
    <source>
        <dbReference type="Proteomes" id="UP000554837"/>
    </source>
</evidence>
<evidence type="ECO:0000256" key="6">
    <source>
        <dbReference type="ARBA" id="ARBA00022729"/>
    </source>
</evidence>
<evidence type="ECO:0000313" key="13">
    <source>
        <dbReference type="EMBL" id="MBB5206211.1"/>
    </source>
</evidence>
<dbReference type="SUPFAM" id="SSF56935">
    <property type="entry name" value="Porins"/>
    <property type="match status" value="1"/>
</dbReference>
<comment type="subcellular location">
    <subcellularLocation>
        <location evidence="1">Cell outer membrane</location>
        <topology evidence="1">Multi-pass membrane protein</topology>
    </subcellularLocation>
</comment>
<evidence type="ECO:0000256" key="5">
    <source>
        <dbReference type="ARBA" id="ARBA00022692"/>
    </source>
</evidence>
<dbReference type="GO" id="GO:0015288">
    <property type="term" value="F:porin activity"/>
    <property type="evidence" value="ECO:0007669"/>
    <property type="project" value="UniProtKB-KW"/>
</dbReference>
<dbReference type="GO" id="GO:0009279">
    <property type="term" value="C:cell outer membrane"/>
    <property type="evidence" value="ECO:0007669"/>
    <property type="project" value="UniProtKB-SubCell"/>
</dbReference>
<dbReference type="PANTHER" id="PTHR34501:SF9">
    <property type="entry name" value="MAJOR OUTER MEMBRANE PROTEIN P.IA"/>
    <property type="match status" value="1"/>
</dbReference>
<gene>
    <name evidence="13" type="ORF">HNQ51_003556</name>
</gene>
<evidence type="ECO:0000256" key="7">
    <source>
        <dbReference type="ARBA" id="ARBA00023065"/>
    </source>
</evidence>
<dbReference type="Gene3D" id="2.40.160.10">
    <property type="entry name" value="Porin"/>
    <property type="match status" value="1"/>
</dbReference>
<keyword evidence="8" id="KW-0626">Porin</keyword>
<evidence type="ECO:0000256" key="8">
    <source>
        <dbReference type="ARBA" id="ARBA00023114"/>
    </source>
</evidence>
<evidence type="ECO:0000259" key="12">
    <source>
        <dbReference type="Pfam" id="PF13609"/>
    </source>
</evidence>
<dbReference type="CDD" id="cd00342">
    <property type="entry name" value="gram_neg_porins"/>
    <property type="match status" value="1"/>
</dbReference>
<dbReference type="PANTHER" id="PTHR34501">
    <property type="entry name" value="PROTEIN YDDL-RELATED"/>
    <property type="match status" value="1"/>
</dbReference>
<accession>A0A840SCN9</accession>
<dbReference type="GO" id="GO:0046930">
    <property type="term" value="C:pore complex"/>
    <property type="evidence" value="ECO:0007669"/>
    <property type="project" value="UniProtKB-KW"/>
</dbReference>
<reference evidence="13 14" key="1">
    <citation type="submission" date="2020-08" db="EMBL/GenBank/DDBJ databases">
        <title>Genomic Encyclopedia of Type Strains, Phase IV (KMG-IV): sequencing the most valuable type-strain genomes for metagenomic binning, comparative biology and taxonomic classification.</title>
        <authorList>
            <person name="Goeker M."/>
        </authorList>
    </citation>
    <scope>NUCLEOTIDE SEQUENCE [LARGE SCALE GENOMIC DNA]</scope>
    <source>
        <strain evidence="13 14">DSM 23958</strain>
    </source>
</reference>
<dbReference type="InterPro" id="IPR033900">
    <property type="entry name" value="Gram_neg_porin_domain"/>
</dbReference>
<dbReference type="Proteomes" id="UP000554837">
    <property type="component" value="Unassembled WGS sequence"/>
</dbReference>
<comment type="caution">
    <text evidence="13">The sequence shown here is derived from an EMBL/GenBank/DDBJ whole genome shotgun (WGS) entry which is preliminary data.</text>
</comment>
<dbReference type="EMBL" id="JACHHO010000008">
    <property type="protein sequence ID" value="MBB5206211.1"/>
    <property type="molecule type" value="Genomic_DNA"/>
</dbReference>
<evidence type="ECO:0000256" key="9">
    <source>
        <dbReference type="ARBA" id="ARBA00023136"/>
    </source>
</evidence>
<keyword evidence="3" id="KW-0813">Transport</keyword>
<dbReference type="Pfam" id="PF13609">
    <property type="entry name" value="Porin_4"/>
    <property type="match status" value="1"/>
</dbReference>
<comment type="subunit">
    <text evidence="2">Homotrimer.</text>
</comment>
<organism evidence="13 14">
    <name type="scientific">Inhella inkyongensis</name>
    <dbReference type="NCBI Taxonomy" id="392593"/>
    <lineage>
        <taxon>Bacteria</taxon>
        <taxon>Pseudomonadati</taxon>
        <taxon>Pseudomonadota</taxon>
        <taxon>Betaproteobacteria</taxon>
        <taxon>Burkholderiales</taxon>
        <taxon>Sphaerotilaceae</taxon>
        <taxon>Inhella</taxon>
    </lineage>
</organism>
<name>A0A840SCN9_9BURK</name>
<proteinExistence type="predicted"/>
<dbReference type="GO" id="GO:0034220">
    <property type="term" value="P:monoatomic ion transmembrane transport"/>
    <property type="evidence" value="ECO:0007669"/>
    <property type="project" value="InterPro"/>
</dbReference>
<dbReference type="PRINTS" id="PR00184">
    <property type="entry name" value="NEISSPPORIN"/>
</dbReference>
<dbReference type="InterPro" id="IPR002299">
    <property type="entry name" value="Porin_Neis"/>
</dbReference>
<evidence type="ECO:0000256" key="2">
    <source>
        <dbReference type="ARBA" id="ARBA00011233"/>
    </source>
</evidence>
<evidence type="ECO:0000256" key="10">
    <source>
        <dbReference type="ARBA" id="ARBA00023237"/>
    </source>
</evidence>
<dbReference type="AlphaFoldDB" id="A0A840SCN9"/>
<keyword evidence="14" id="KW-1185">Reference proteome</keyword>
<evidence type="ECO:0000256" key="3">
    <source>
        <dbReference type="ARBA" id="ARBA00022448"/>
    </source>
</evidence>
<dbReference type="InterPro" id="IPR050298">
    <property type="entry name" value="Gram-neg_bact_OMP"/>
</dbReference>
<evidence type="ECO:0000256" key="1">
    <source>
        <dbReference type="ARBA" id="ARBA00004571"/>
    </source>
</evidence>
<dbReference type="OrthoDB" id="6975458at2"/>
<keyword evidence="10" id="KW-0998">Cell outer membrane</keyword>
<protein>
    <submittedName>
        <fullName evidence="13">Putative porin</fullName>
    </submittedName>
</protein>
<feature type="chain" id="PRO_5033029843" evidence="11">
    <location>
        <begin position="23"/>
        <end position="312"/>
    </location>
</feature>
<dbReference type="InterPro" id="IPR023614">
    <property type="entry name" value="Porin_dom_sf"/>
</dbReference>
<evidence type="ECO:0000256" key="4">
    <source>
        <dbReference type="ARBA" id="ARBA00022452"/>
    </source>
</evidence>
<dbReference type="PRINTS" id="PR00182">
    <property type="entry name" value="ECOLNEIPORIN"/>
</dbReference>
<keyword evidence="9" id="KW-0472">Membrane</keyword>
<keyword evidence="4" id="KW-1134">Transmembrane beta strand</keyword>
<dbReference type="RefSeq" id="WP_138855429.1">
    <property type="nucleotide sequence ID" value="NZ_CP040709.1"/>
</dbReference>
<keyword evidence="5" id="KW-0812">Transmembrane</keyword>